<dbReference type="RefSeq" id="WP_036940586.1">
    <property type="nucleotide sequence ID" value="NZ_JQKC01000013.1"/>
</dbReference>
<evidence type="ECO:0000313" key="2">
    <source>
        <dbReference type="EMBL" id="KNY25868.1"/>
    </source>
</evidence>
<feature type="chain" id="PRO_5039515910" description="Lipoprotein" evidence="1">
    <location>
        <begin position="23"/>
        <end position="314"/>
    </location>
</feature>
<sequence>MKIHIVLLVFIFLTLLSGCSEKNSKTAQNHSVANTVTTTKDASSVNGNQKVFPTNQLKQDNKNADTFINLSDIEYVTMQGGLHIHTKALFPRHDDQKISKIVALINAGTGKIISTKTEISVINSEARPIGIHFGLKDGSKIYAWTDYTTKSFKDGWSASTLDDRFVLNIQKDGLDEYYTIFSRDVAKYLKESWKDDMPIVKEVDVKSEFSAGGDNVVLRGGDKAVVTGDGCTAKEVIIRVMRNGKPKEVYDVGKVTPQYGQWEWKGIISRQCKTIDGKTVTLANDLYDIIADADGNQTGASCVIYLRDTKEAKN</sequence>
<dbReference type="PROSITE" id="PS51257">
    <property type="entry name" value="PROKAR_LIPOPROTEIN"/>
    <property type="match status" value="1"/>
</dbReference>
<name>A0A0L6JJK2_9FIRM</name>
<organism evidence="2 3">
    <name type="scientific">Pseudobacteroides cellulosolvens ATCC 35603 = DSM 2933</name>
    <dbReference type="NCBI Taxonomy" id="398512"/>
    <lineage>
        <taxon>Bacteria</taxon>
        <taxon>Bacillati</taxon>
        <taxon>Bacillota</taxon>
        <taxon>Clostridia</taxon>
        <taxon>Eubacteriales</taxon>
        <taxon>Oscillospiraceae</taxon>
        <taxon>Pseudobacteroides</taxon>
    </lineage>
</organism>
<proteinExistence type="predicted"/>
<dbReference type="AlphaFoldDB" id="A0A0L6JJK2"/>
<gene>
    <name evidence="2" type="ORF">Bccel_1128</name>
</gene>
<dbReference type="STRING" id="398512.Bccel_1128"/>
<evidence type="ECO:0000313" key="3">
    <source>
        <dbReference type="Proteomes" id="UP000036923"/>
    </source>
</evidence>
<feature type="signal peptide" evidence="1">
    <location>
        <begin position="1"/>
        <end position="22"/>
    </location>
</feature>
<keyword evidence="3" id="KW-1185">Reference proteome</keyword>
<protein>
    <recommendedName>
        <fullName evidence="4">Lipoprotein</fullName>
    </recommendedName>
</protein>
<evidence type="ECO:0000256" key="1">
    <source>
        <dbReference type="SAM" id="SignalP"/>
    </source>
</evidence>
<evidence type="ECO:0008006" key="4">
    <source>
        <dbReference type="Google" id="ProtNLM"/>
    </source>
</evidence>
<keyword evidence="1" id="KW-0732">Signal</keyword>
<dbReference type="EMBL" id="LGTC01000001">
    <property type="protein sequence ID" value="KNY25868.1"/>
    <property type="molecule type" value="Genomic_DNA"/>
</dbReference>
<accession>A0A0L6JJK2</accession>
<reference evidence="3" key="1">
    <citation type="submission" date="2015-07" db="EMBL/GenBank/DDBJ databases">
        <title>Near-Complete Genome Sequence of the Cellulolytic Bacterium Bacteroides (Pseudobacteroides) cellulosolvens ATCC 35603.</title>
        <authorList>
            <person name="Dassa B."/>
            <person name="Utturkar S.M."/>
            <person name="Klingeman D.M."/>
            <person name="Hurt R.A."/>
            <person name="Keller M."/>
            <person name="Xu J."/>
            <person name="Reddy Y.H.K."/>
            <person name="Borovok I."/>
            <person name="Grinberg I.R."/>
            <person name="Lamed R."/>
            <person name="Zhivin O."/>
            <person name="Bayer E.A."/>
            <person name="Brown S.D."/>
        </authorList>
    </citation>
    <scope>NUCLEOTIDE SEQUENCE [LARGE SCALE GENOMIC DNA]</scope>
    <source>
        <strain evidence="3">DSM 2933</strain>
    </source>
</reference>
<dbReference type="OrthoDB" id="418990at186801"/>
<dbReference type="Proteomes" id="UP000036923">
    <property type="component" value="Unassembled WGS sequence"/>
</dbReference>
<comment type="caution">
    <text evidence="2">The sequence shown here is derived from an EMBL/GenBank/DDBJ whole genome shotgun (WGS) entry which is preliminary data.</text>
</comment>